<comment type="function">
    <text evidence="4">One HIP oligomer binds the ATPase domains of at least two HSC70 molecules dependent on activation of the HSC70 ATPase by HSP40. Stabilizes the ADP state of HSC70 that has a high affinity for substrate protein. Through its own chaperone activity, it may contribute to the interaction of HSC70 with various target proteins.</text>
</comment>
<dbReference type="eggNOG" id="KOG1308">
    <property type="taxonomic scope" value="Eukaryota"/>
</dbReference>
<dbReference type="SUPFAM" id="SSF48452">
    <property type="entry name" value="TPR-like"/>
    <property type="match status" value="1"/>
</dbReference>
<proteinExistence type="inferred from homology"/>
<dbReference type="InterPro" id="IPR019734">
    <property type="entry name" value="TPR_rpt"/>
</dbReference>
<gene>
    <name evidence="9" type="primary">8238316</name>
    <name evidence="8" type="ORF">Phum_PHUM117600</name>
</gene>
<dbReference type="STRING" id="121224.E0VDJ8"/>
<dbReference type="KEGG" id="phu:Phum_PHUM117600"/>
<dbReference type="PANTHER" id="PTHR45883:SF2">
    <property type="entry name" value="HSC70-INTERACTING PROTEIN"/>
    <property type="match status" value="1"/>
</dbReference>
<evidence type="ECO:0000256" key="6">
    <source>
        <dbReference type="PROSITE-ProRule" id="PRU00339"/>
    </source>
</evidence>
<evidence type="ECO:0000256" key="1">
    <source>
        <dbReference type="ARBA" id="ARBA00009015"/>
    </source>
</evidence>
<dbReference type="AlphaFoldDB" id="E0VDJ8"/>
<dbReference type="RefSeq" id="XP_002424192.1">
    <property type="nucleotide sequence ID" value="XM_002424147.1"/>
</dbReference>
<dbReference type="SMART" id="SM00028">
    <property type="entry name" value="TPR"/>
    <property type="match status" value="3"/>
</dbReference>
<evidence type="ECO:0000313" key="10">
    <source>
        <dbReference type="Proteomes" id="UP000009046"/>
    </source>
</evidence>
<dbReference type="InterPro" id="IPR011990">
    <property type="entry name" value="TPR-like_helical_dom_sf"/>
</dbReference>
<reference evidence="8" key="2">
    <citation type="submission" date="2007-04" db="EMBL/GenBank/DDBJ databases">
        <title>The genome of the human body louse.</title>
        <authorList>
            <consortium name="The Human Body Louse Genome Consortium"/>
            <person name="Kirkness E."/>
            <person name="Walenz B."/>
            <person name="Hass B."/>
            <person name="Bruggner R."/>
            <person name="Strausberg R."/>
        </authorList>
    </citation>
    <scope>NUCLEOTIDE SEQUENCE</scope>
    <source>
        <strain evidence="8">USDA</strain>
    </source>
</reference>
<dbReference type="CTD" id="8238316"/>
<evidence type="ECO:0000256" key="4">
    <source>
        <dbReference type="ARBA" id="ARBA00037033"/>
    </source>
</evidence>
<dbReference type="VEuPathDB" id="VectorBase:PHUM117600"/>
<dbReference type="HOGENOM" id="CLU_026202_2_0_1"/>
<dbReference type="Gene3D" id="6.10.250.3420">
    <property type="match status" value="1"/>
</dbReference>
<organism>
    <name type="scientific">Pediculus humanus subsp. corporis</name>
    <name type="common">Body louse</name>
    <dbReference type="NCBI Taxonomy" id="121224"/>
    <lineage>
        <taxon>Eukaryota</taxon>
        <taxon>Metazoa</taxon>
        <taxon>Ecdysozoa</taxon>
        <taxon>Arthropoda</taxon>
        <taxon>Hexapoda</taxon>
        <taxon>Insecta</taxon>
        <taxon>Pterygota</taxon>
        <taxon>Neoptera</taxon>
        <taxon>Paraneoptera</taxon>
        <taxon>Psocodea</taxon>
        <taxon>Troctomorpha</taxon>
        <taxon>Phthiraptera</taxon>
        <taxon>Anoplura</taxon>
        <taxon>Pediculidae</taxon>
        <taxon>Pediculus</taxon>
    </lineage>
</organism>
<dbReference type="EMBL" id="DS235078">
    <property type="protein sequence ID" value="EEB11454.1"/>
    <property type="molecule type" value="Genomic_DNA"/>
</dbReference>
<dbReference type="Pfam" id="PF13414">
    <property type="entry name" value="TPR_11"/>
    <property type="match status" value="1"/>
</dbReference>
<reference evidence="9" key="3">
    <citation type="submission" date="2021-02" db="UniProtKB">
        <authorList>
            <consortium name="EnsemblMetazoa"/>
        </authorList>
    </citation>
    <scope>IDENTIFICATION</scope>
    <source>
        <strain evidence="9">USDA</strain>
    </source>
</reference>
<dbReference type="GO" id="GO:0005634">
    <property type="term" value="C:nucleus"/>
    <property type="evidence" value="ECO:0007669"/>
    <property type="project" value="UniProtKB-ARBA"/>
</dbReference>
<dbReference type="Proteomes" id="UP000009046">
    <property type="component" value="Unassembled WGS sequence"/>
</dbReference>
<dbReference type="FunFam" id="1.25.40.10:FF:000112">
    <property type="entry name" value="FAM10 family protein"/>
    <property type="match status" value="1"/>
</dbReference>
<sequence>MACPLSADHLKNLKLFIDVCKKDANILHHPDLNFFKNYIESLGGVVPPKKCKESKENIETEVKDEKTKPDVEEVESEESEVELDYEGVIEPDNDPPQPMGYTNQEVTEDDINKSDERKRAAIELFCEQKYEEAINAYTEAILLNPNSAMLHAKRGQCYLQLNKPNACVRDCTRALEINPDSAAAYKFRGRAHRLLGNFVKAAEDLRNACKIDFDEQADEWLKEVTPNKFNQSNVLSKTVN</sequence>
<dbReference type="PROSITE" id="PS50005">
    <property type="entry name" value="TPR"/>
    <property type="match status" value="2"/>
</dbReference>
<dbReference type="Pfam" id="PF18253">
    <property type="entry name" value="HipN"/>
    <property type="match status" value="1"/>
</dbReference>
<feature type="repeat" description="TPR" evidence="6">
    <location>
        <begin position="148"/>
        <end position="181"/>
    </location>
</feature>
<evidence type="ECO:0000256" key="2">
    <source>
        <dbReference type="ARBA" id="ARBA00022737"/>
    </source>
</evidence>
<dbReference type="GO" id="GO:0030544">
    <property type="term" value="F:Hsp70 protein binding"/>
    <property type="evidence" value="ECO:0007669"/>
    <property type="project" value="TreeGrafter"/>
</dbReference>
<dbReference type="InterPro" id="IPR034649">
    <property type="entry name" value="Hip_N"/>
</dbReference>
<name>E0VDJ8_PEDHC</name>
<accession>E0VDJ8</accession>
<dbReference type="InParanoid" id="E0VDJ8"/>
<feature type="domain" description="Hsp70-interacting protein N-terminal" evidence="7">
    <location>
        <begin position="8"/>
        <end position="47"/>
    </location>
</feature>
<evidence type="ECO:0000256" key="5">
    <source>
        <dbReference type="ARBA" id="ARBA00064040"/>
    </source>
</evidence>
<dbReference type="OMA" id="AWLDVTW"/>
<feature type="repeat" description="TPR" evidence="6">
    <location>
        <begin position="114"/>
        <end position="147"/>
    </location>
</feature>
<dbReference type="GO" id="GO:1902494">
    <property type="term" value="C:catalytic complex"/>
    <property type="evidence" value="ECO:0007669"/>
    <property type="project" value="UniProtKB-ARBA"/>
</dbReference>
<evidence type="ECO:0000313" key="8">
    <source>
        <dbReference type="EMBL" id="EEB11454.1"/>
    </source>
</evidence>
<evidence type="ECO:0000313" key="9">
    <source>
        <dbReference type="EnsemblMetazoa" id="PHUM117600-PA"/>
    </source>
</evidence>
<dbReference type="EMBL" id="AAZO01001386">
    <property type="status" value="NOT_ANNOTATED_CDS"/>
    <property type="molecule type" value="Genomic_DNA"/>
</dbReference>
<dbReference type="EnsemblMetazoa" id="PHUM117600-RA">
    <property type="protein sequence ID" value="PHUM117600-PA"/>
    <property type="gene ID" value="PHUM117600"/>
</dbReference>
<dbReference type="FunFam" id="6.10.250.3420:FF:000001">
    <property type="entry name" value="Hsc70-interacting protein-like protein"/>
    <property type="match status" value="1"/>
</dbReference>
<reference evidence="8" key="1">
    <citation type="submission" date="2007-04" db="EMBL/GenBank/DDBJ databases">
        <title>Annotation of Pediculus humanus corporis strain USDA.</title>
        <authorList>
            <person name="Kirkness E."/>
            <person name="Hannick L."/>
            <person name="Hass B."/>
            <person name="Bruggner R."/>
            <person name="Lawson D."/>
            <person name="Bidwell S."/>
            <person name="Joardar V."/>
            <person name="Caler E."/>
            <person name="Walenz B."/>
            <person name="Inman J."/>
            <person name="Schobel S."/>
            <person name="Galinsky K."/>
            <person name="Amedeo P."/>
            <person name="Strausberg R."/>
        </authorList>
    </citation>
    <scope>NUCLEOTIDE SEQUENCE</scope>
    <source>
        <strain evidence="8">USDA</strain>
    </source>
</reference>
<protein>
    <submittedName>
        <fullName evidence="8 9">Hsc70-interacting protein, putative</fullName>
    </submittedName>
</protein>
<dbReference type="Gene3D" id="1.25.40.10">
    <property type="entry name" value="Tetratricopeptide repeat domain"/>
    <property type="match status" value="1"/>
</dbReference>
<keyword evidence="10" id="KW-1185">Reference proteome</keyword>
<evidence type="ECO:0000256" key="3">
    <source>
        <dbReference type="ARBA" id="ARBA00022803"/>
    </source>
</evidence>
<dbReference type="CDD" id="cd14438">
    <property type="entry name" value="Hip_N"/>
    <property type="match status" value="1"/>
</dbReference>
<evidence type="ECO:0000259" key="7">
    <source>
        <dbReference type="Pfam" id="PF18253"/>
    </source>
</evidence>
<dbReference type="FunCoup" id="E0VDJ8">
    <property type="interactions" value="1590"/>
</dbReference>
<keyword evidence="2" id="KW-0677">Repeat</keyword>
<keyword evidence="3 6" id="KW-0802">TPR repeat</keyword>
<dbReference type="GO" id="GO:0046983">
    <property type="term" value="F:protein dimerization activity"/>
    <property type="evidence" value="ECO:0007669"/>
    <property type="project" value="InterPro"/>
</dbReference>
<dbReference type="OrthoDB" id="533763at2759"/>
<dbReference type="GeneID" id="8238316"/>
<comment type="subunit">
    <text evidence="5">Homotetramer. Interacts with Hsc70 as well as DNAJ homologs and Hsp90.</text>
</comment>
<dbReference type="PANTHER" id="PTHR45883">
    <property type="entry name" value="HSC70-INTERACTING PROTEIN"/>
    <property type="match status" value="1"/>
</dbReference>
<comment type="similarity">
    <text evidence="1">Belongs to the FAM10 family.</text>
</comment>
<dbReference type="Pfam" id="PF13432">
    <property type="entry name" value="TPR_16"/>
    <property type="match status" value="1"/>
</dbReference>